<dbReference type="CDD" id="cd02947">
    <property type="entry name" value="TRX_family"/>
    <property type="match status" value="1"/>
</dbReference>
<proteinExistence type="predicted"/>
<dbReference type="PROSITE" id="PS51352">
    <property type="entry name" value="THIOREDOXIN_2"/>
    <property type="match status" value="1"/>
</dbReference>
<reference evidence="2" key="1">
    <citation type="submission" date="2020-02" db="EMBL/GenBank/DDBJ databases">
        <authorList>
            <person name="Meier V. D."/>
        </authorList>
    </citation>
    <scope>NUCLEOTIDE SEQUENCE</scope>
    <source>
        <strain evidence="2">AVDCRST_MAG67</strain>
    </source>
</reference>
<accession>A0A6J4SAJ3</accession>
<dbReference type="GO" id="GO:0045454">
    <property type="term" value="P:cell redox homeostasis"/>
    <property type="evidence" value="ECO:0007669"/>
    <property type="project" value="TreeGrafter"/>
</dbReference>
<dbReference type="Gene3D" id="3.40.30.10">
    <property type="entry name" value="Glutaredoxin"/>
    <property type="match status" value="1"/>
</dbReference>
<dbReference type="PANTHER" id="PTHR43601">
    <property type="entry name" value="THIOREDOXIN, MITOCHONDRIAL"/>
    <property type="match status" value="1"/>
</dbReference>
<gene>
    <name evidence="2" type="ORF">AVDCRST_MAG67-1141</name>
</gene>
<evidence type="ECO:0000259" key="1">
    <source>
        <dbReference type="PROSITE" id="PS51352"/>
    </source>
</evidence>
<dbReference type="InterPro" id="IPR036249">
    <property type="entry name" value="Thioredoxin-like_sf"/>
</dbReference>
<feature type="domain" description="Thioredoxin" evidence="1">
    <location>
        <begin position="1"/>
        <end position="106"/>
    </location>
</feature>
<dbReference type="EMBL" id="CADCVQ010000055">
    <property type="protein sequence ID" value="CAA9487523.1"/>
    <property type="molecule type" value="Genomic_DNA"/>
</dbReference>
<dbReference type="SUPFAM" id="SSF52833">
    <property type="entry name" value="Thioredoxin-like"/>
    <property type="match status" value="1"/>
</dbReference>
<organism evidence="2">
    <name type="scientific">uncultured Solirubrobacteraceae bacterium</name>
    <dbReference type="NCBI Taxonomy" id="1162706"/>
    <lineage>
        <taxon>Bacteria</taxon>
        <taxon>Bacillati</taxon>
        <taxon>Actinomycetota</taxon>
        <taxon>Thermoleophilia</taxon>
        <taxon>Solirubrobacterales</taxon>
        <taxon>Solirubrobacteraceae</taxon>
        <taxon>environmental samples</taxon>
    </lineage>
</organism>
<protein>
    <recommendedName>
        <fullName evidence="1">Thioredoxin domain-containing protein</fullName>
    </recommendedName>
</protein>
<sequence length="113" mass="12549">MGAVAEATRENFDELVASGTTLVDVWGPDCRPCLALKPHVEKLAEARDDINVVMLEAPKARRVCIRLKVHGLPTFLLMRDGEEVARLSESTISPTQLKDWLDTSLDEMTEEVS</sequence>
<dbReference type="AlphaFoldDB" id="A0A6J4SAJ3"/>
<dbReference type="InterPro" id="IPR013766">
    <property type="entry name" value="Thioredoxin_domain"/>
</dbReference>
<name>A0A6J4SAJ3_9ACTN</name>
<dbReference type="PANTHER" id="PTHR43601:SF3">
    <property type="entry name" value="THIOREDOXIN, MITOCHONDRIAL"/>
    <property type="match status" value="1"/>
</dbReference>
<evidence type="ECO:0000313" key="2">
    <source>
        <dbReference type="EMBL" id="CAA9487523.1"/>
    </source>
</evidence>
<dbReference type="Pfam" id="PF00085">
    <property type="entry name" value="Thioredoxin"/>
    <property type="match status" value="1"/>
</dbReference>